<sequence length="522" mass="59448">MGYKFLSSKIFKTTLLFIVLGELFSLCGFLVPFFMTIVFSVVVCLFLILTLHKLEYGIYIVLAELFIGSKGYLFFLEIGDLSLSIRIAFWLILMSVWAGKNITRIVSEKKFSLLHRKFSLKRGHILPYFLFLFLFMLWGIVNGFLHNNDFGNIFFDFNGWLYFTLIFPLYDIFVKERRIFRSASEALEGVSAVFAASVLWLGFKTFFLLFIFSHDMIGMTAELYRWVRLTGVGELTRMQGGFYRIFLQSQIFSLAGFFIILCLWTERIYKNGWKNKTSCLMALFAVLLLATIVISFSRSFWVGLVIGLLLFAAFSFWRYGWKRSIGFGGVLAAVAVVSLCLIMITVKFPYPRPLGGYNAVGLLTERAGRLTGEAAVSSRWNLLPELWRKISREAVFGQGFGSTVTYESNDPRVRETNATGEYTTYAFEWGWLDIWLKLGIFGLLTYLFILFNITFIAVKLSKTKKAGMHAGLAIGLIVVAAVNFFSPYFNHPLGIGYLMLTAVIFESGLTGFRCGQLSLDKK</sequence>
<feature type="transmembrane region" description="Helical" evidence="5">
    <location>
        <begin position="470"/>
        <end position="489"/>
    </location>
</feature>
<proteinExistence type="predicted"/>
<feature type="transmembrane region" description="Helical" evidence="5">
    <location>
        <begin position="245"/>
        <end position="265"/>
    </location>
</feature>
<gene>
    <name evidence="7" type="ORF">A2227_05195</name>
</gene>
<dbReference type="Proteomes" id="UP000178367">
    <property type="component" value="Unassembled WGS sequence"/>
</dbReference>
<comment type="caution">
    <text evidence="7">The sequence shown here is derived from an EMBL/GenBank/DDBJ whole genome shotgun (WGS) entry which is preliminary data.</text>
</comment>
<evidence type="ECO:0000313" key="7">
    <source>
        <dbReference type="EMBL" id="OGF27973.1"/>
    </source>
</evidence>
<evidence type="ECO:0000256" key="1">
    <source>
        <dbReference type="ARBA" id="ARBA00004141"/>
    </source>
</evidence>
<keyword evidence="4 5" id="KW-0472">Membrane</keyword>
<feature type="domain" description="O-antigen ligase-related" evidence="6">
    <location>
        <begin position="284"/>
        <end position="447"/>
    </location>
</feature>
<dbReference type="STRING" id="1797994.A2227_05195"/>
<dbReference type="InterPro" id="IPR007016">
    <property type="entry name" value="O-antigen_ligase-rel_domated"/>
</dbReference>
<feature type="transmembrane region" description="Helical" evidence="5">
    <location>
        <begin position="277"/>
        <end position="294"/>
    </location>
</feature>
<feature type="transmembrane region" description="Helical" evidence="5">
    <location>
        <begin position="300"/>
        <end position="317"/>
    </location>
</feature>
<reference evidence="7 8" key="1">
    <citation type="journal article" date="2016" name="Nat. Commun.">
        <title>Thousands of microbial genomes shed light on interconnected biogeochemical processes in an aquifer system.</title>
        <authorList>
            <person name="Anantharaman K."/>
            <person name="Brown C.T."/>
            <person name="Hug L.A."/>
            <person name="Sharon I."/>
            <person name="Castelle C.J."/>
            <person name="Probst A.J."/>
            <person name="Thomas B.C."/>
            <person name="Singh A."/>
            <person name="Wilkins M.J."/>
            <person name="Karaoz U."/>
            <person name="Brodie E.L."/>
            <person name="Williams K.H."/>
            <person name="Hubbard S.S."/>
            <person name="Banfield J.F."/>
        </authorList>
    </citation>
    <scope>NUCLEOTIDE SEQUENCE [LARGE SCALE GENOMIC DNA]</scope>
</reference>
<protein>
    <recommendedName>
        <fullName evidence="6">O-antigen ligase-related domain-containing protein</fullName>
    </recommendedName>
</protein>
<evidence type="ECO:0000256" key="3">
    <source>
        <dbReference type="ARBA" id="ARBA00022989"/>
    </source>
</evidence>
<feature type="transmembrane region" description="Helical" evidence="5">
    <location>
        <begin position="56"/>
        <end position="75"/>
    </location>
</feature>
<dbReference type="PANTHER" id="PTHR37422:SF13">
    <property type="entry name" value="LIPOPOLYSACCHARIDE BIOSYNTHESIS PROTEIN PA4999-RELATED"/>
    <property type="match status" value="1"/>
</dbReference>
<feature type="transmembrane region" description="Helical" evidence="5">
    <location>
        <begin position="157"/>
        <end position="174"/>
    </location>
</feature>
<feature type="transmembrane region" description="Helical" evidence="5">
    <location>
        <begin position="324"/>
        <end position="346"/>
    </location>
</feature>
<name>A0A1F5SNF2_9BACT</name>
<organism evidence="7 8">
    <name type="scientific">Candidatus Falkowbacteria bacterium RIFOXYA2_FULL_47_19</name>
    <dbReference type="NCBI Taxonomy" id="1797994"/>
    <lineage>
        <taxon>Bacteria</taxon>
        <taxon>Candidatus Falkowiibacteriota</taxon>
    </lineage>
</organism>
<feature type="transmembrane region" description="Helical" evidence="5">
    <location>
        <begin position="126"/>
        <end position="145"/>
    </location>
</feature>
<feature type="transmembrane region" description="Helical" evidence="5">
    <location>
        <begin position="186"/>
        <end position="212"/>
    </location>
</feature>
<comment type="subcellular location">
    <subcellularLocation>
        <location evidence="1">Membrane</location>
        <topology evidence="1">Multi-pass membrane protein</topology>
    </subcellularLocation>
</comment>
<feature type="transmembrane region" description="Helical" evidence="5">
    <location>
        <begin position="434"/>
        <end position="458"/>
    </location>
</feature>
<evidence type="ECO:0000256" key="2">
    <source>
        <dbReference type="ARBA" id="ARBA00022692"/>
    </source>
</evidence>
<dbReference type="PANTHER" id="PTHR37422">
    <property type="entry name" value="TEICHURONIC ACID BIOSYNTHESIS PROTEIN TUAE"/>
    <property type="match status" value="1"/>
</dbReference>
<feature type="transmembrane region" description="Helical" evidence="5">
    <location>
        <begin position="495"/>
        <end position="512"/>
    </location>
</feature>
<dbReference type="EMBL" id="MFGB01000005">
    <property type="protein sequence ID" value="OGF27973.1"/>
    <property type="molecule type" value="Genomic_DNA"/>
</dbReference>
<keyword evidence="2 5" id="KW-0812">Transmembrane</keyword>
<feature type="transmembrane region" description="Helical" evidence="5">
    <location>
        <begin position="23"/>
        <end position="49"/>
    </location>
</feature>
<dbReference type="AlphaFoldDB" id="A0A1F5SNF2"/>
<evidence type="ECO:0000313" key="8">
    <source>
        <dbReference type="Proteomes" id="UP000178367"/>
    </source>
</evidence>
<evidence type="ECO:0000256" key="4">
    <source>
        <dbReference type="ARBA" id="ARBA00023136"/>
    </source>
</evidence>
<dbReference type="GO" id="GO:0016020">
    <property type="term" value="C:membrane"/>
    <property type="evidence" value="ECO:0007669"/>
    <property type="project" value="UniProtKB-SubCell"/>
</dbReference>
<dbReference type="InterPro" id="IPR051533">
    <property type="entry name" value="WaaL-like"/>
</dbReference>
<keyword evidence="3 5" id="KW-1133">Transmembrane helix</keyword>
<dbReference type="Pfam" id="PF04932">
    <property type="entry name" value="Wzy_C"/>
    <property type="match status" value="1"/>
</dbReference>
<feature type="transmembrane region" description="Helical" evidence="5">
    <location>
        <begin position="87"/>
        <end position="106"/>
    </location>
</feature>
<accession>A0A1F5SNF2</accession>
<evidence type="ECO:0000259" key="6">
    <source>
        <dbReference type="Pfam" id="PF04932"/>
    </source>
</evidence>
<evidence type="ECO:0000256" key="5">
    <source>
        <dbReference type="SAM" id="Phobius"/>
    </source>
</evidence>